<comment type="caution">
    <text evidence="1">The sequence shown here is derived from an EMBL/GenBank/DDBJ whole genome shotgun (WGS) entry which is preliminary data.</text>
</comment>
<sequence length="115" mass="12641">METENVRLGSGSTIDAAIGETPCKLDKIRDVIADTLHTTAVKLDEKAFAPDAQPGMARYAKKASDWLENSSERVREYDCAKTDIKIRDYVSQNPGRSLLMAGAAGLFVGILLRRR</sequence>
<keyword evidence="2" id="KW-1185">Reference proteome</keyword>
<name>A0ABS5UB52_9BACT</name>
<gene>
    <name evidence="1" type="ORF">KJB30_13855</name>
</gene>
<evidence type="ECO:0000313" key="1">
    <source>
        <dbReference type="EMBL" id="MBT1072876.1"/>
    </source>
</evidence>
<protein>
    <recommendedName>
        <fullName evidence="3">DUF883 domain-containing protein</fullName>
    </recommendedName>
</protein>
<accession>A0ABS5UB52</accession>
<evidence type="ECO:0000313" key="2">
    <source>
        <dbReference type="Proteomes" id="UP000784128"/>
    </source>
</evidence>
<evidence type="ECO:0008006" key="3">
    <source>
        <dbReference type="Google" id="ProtNLM"/>
    </source>
</evidence>
<proteinExistence type="predicted"/>
<organism evidence="1 2">
    <name type="scientific">Pelotalea chapellei</name>
    <dbReference type="NCBI Taxonomy" id="44671"/>
    <lineage>
        <taxon>Bacteria</taxon>
        <taxon>Pseudomonadati</taxon>
        <taxon>Thermodesulfobacteriota</taxon>
        <taxon>Desulfuromonadia</taxon>
        <taxon>Geobacterales</taxon>
        <taxon>Geobacteraceae</taxon>
        <taxon>Pelotalea</taxon>
    </lineage>
</organism>
<dbReference type="Proteomes" id="UP000784128">
    <property type="component" value="Unassembled WGS sequence"/>
</dbReference>
<reference evidence="1 2" key="1">
    <citation type="submission" date="2021-05" db="EMBL/GenBank/DDBJ databases">
        <title>The draft genome of Geobacter chapellei DSM 13688.</title>
        <authorList>
            <person name="Xu Z."/>
            <person name="Masuda Y."/>
            <person name="Itoh H."/>
            <person name="Senoo K."/>
        </authorList>
    </citation>
    <scope>NUCLEOTIDE SEQUENCE [LARGE SCALE GENOMIC DNA]</scope>
    <source>
        <strain evidence="1 2">DSM 13688</strain>
    </source>
</reference>
<dbReference type="EMBL" id="JAHDYS010000014">
    <property type="protein sequence ID" value="MBT1072876.1"/>
    <property type="molecule type" value="Genomic_DNA"/>
</dbReference>
<dbReference type="RefSeq" id="WP_214300340.1">
    <property type="nucleotide sequence ID" value="NZ_JAHDYS010000014.1"/>
</dbReference>